<sequence length="83" mass="9503">MNLKSTPKIYNYLDGNGNKYIISNELIEYIPVKPFFSSSGVYNGGDYIKKEISEIQYNKLTISLNIAIKIRNVILKIELKCLV</sequence>
<dbReference type="AlphaFoldDB" id="X1CMT2"/>
<organism evidence="1">
    <name type="scientific">marine sediment metagenome</name>
    <dbReference type="NCBI Taxonomy" id="412755"/>
    <lineage>
        <taxon>unclassified sequences</taxon>
        <taxon>metagenomes</taxon>
        <taxon>ecological metagenomes</taxon>
    </lineage>
</organism>
<comment type="caution">
    <text evidence="1">The sequence shown here is derived from an EMBL/GenBank/DDBJ whole genome shotgun (WGS) entry which is preliminary data.</text>
</comment>
<proteinExistence type="predicted"/>
<evidence type="ECO:0000313" key="1">
    <source>
        <dbReference type="EMBL" id="GAG85526.1"/>
    </source>
</evidence>
<accession>X1CMT2</accession>
<name>X1CMT2_9ZZZZ</name>
<gene>
    <name evidence="1" type="ORF">S01H4_30114</name>
</gene>
<dbReference type="EMBL" id="BART01015517">
    <property type="protein sequence ID" value="GAG85526.1"/>
    <property type="molecule type" value="Genomic_DNA"/>
</dbReference>
<protein>
    <submittedName>
        <fullName evidence="1">Uncharacterized protein</fullName>
    </submittedName>
</protein>
<reference evidence="1" key="1">
    <citation type="journal article" date="2014" name="Front. Microbiol.">
        <title>High frequency of phylogenetically diverse reductive dehalogenase-homologous genes in deep subseafloor sedimentary metagenomes.</title>
        <authorList>
            <person name="Kawai M."/>
            <person name="Futagami T."/>
            <person name="Toyoda A."/>
            <person name="Takaki Y."/>
            <person name="Nishi S."/>
            <person name="Hori S."/>
            <person name="Arai W."/>
            <person name="Tsubouchi T."/>
            <person name="Morono Y."/>
            <person name="Uchiyama I."/>
            <person name="Ito T."/>
            <person name="Fujiyama A."/>
            <person name="Inagaki F."/>
            <person name="Takami H."/>
        </authorList>
    </citation>
    <scope>NUCLEOTIDE SEQUENCE</scope>
    <source>
        <strain evidence="1">Expedition CK06-06</strain>
    </source>
</reference>